<feature type="active site" description="Nucleophile" evidence="13">
    <location>
        <position position="375"/>
    </location>
</feature>
<dbReference type="InterPro" id="IPR035926">
    <property type="entry name" value="NusB-like_sf"/>
</dbReference>
<dbReference type="KEGG" id="apr:Apre_0664"/>
<dbReference type="NCBIfam" id="TIGR00563">
    <property type="entry name" value="rsmB"/>
    <property type="match status" value="1"/>
</dbReference>
<dbReference type="GO" id="GO:0008649">
    <property type="term" value="F:rRNA methyltransferase activity"/>
    <property type="evidence" value="ECO:0007669"/>
    <property type="project" value="InterPro"/>
</dbReference>
<dbReference type="EC" id="2.1.1.176" evidence="3"/>
<evidence type="ECO:0000256" key="9">
    <source>
        <dbReference type="ARBA" id="ARBA00022884"/>
    </source>
</evidence>
<dbReference type="AlphaFoldDB" id="C7RGU2"/>
<comment type="similarity">
    <text evidence="13">Belongs to the class I-like SAM-binding methyltransferase superfamily. RsmB/NOP family.</text>
</comment>
<dbReference type="GO" id="GO:0005737">
    <property type="term" value="C:cytoplasm"/>
    <property type="evidence" value="ECO:0007669"/>
    <property type="project" value="UniProtKB-SubCell"/>
</dbReference>
<keyword evidence="7 13" id="KW-0808">Transferase</keyword>
<evidence type="ECO:0000256" key="4">
    <source>
        <dbReference type="ARBA" id="ARBA00022490"/>
    </source>
</evidence>
<evidence type="ECO:0000313" key="16">
    <source>
        <dbReference type="Proteomes" id="UP000002294"/>
    </source>
</evidence>
<dbReference type="HOGENOM" id="CLU_005316_0_1_9"/>
<dbReference type="STRING" id="525919.Apre_0664"/>
<dbReference type="Gene3D" id="3.30.70.1170">
    <property type="entry name" value="Sun protein, domain 3"/>
    <property type="match status" value="1"/>
</dbReference>
<dbReference type="InterPro" id="IPR054728">
    <property type="entry name" value="RsmB-like_ferredoxin"/>
</dbReference>
<comment type="catalytic activity">
    <reaction evidence="12">
        <text>cytidine(967) in 16S rRNA + S-adenosyl-L-methionine = 5-methylcytidine(967) in 16S rRNA + S-adenosyl-L-homocysteine + H(+)</text>
        <dbReference type="Rhea" id="RHEA:42748"/>
        <dbReference type="Rhea" id="RHEA-COMP:10219"/>
        <dbReference type="Rhea" id="RHEA-COMP:10220"/>
        <dbReference type="ChEBI" id="CHEBI:15378"/>
        <dbReference type="ChEBI" id="CHEBI:57856"/>
        <dbReference type="ChEBI" id="CHEBI:59789"/>
        <dbReference type="ChEBI" id="CHEBI:74483"/>
        <dbReference type="ChEBI" id="CHEBI:82748"/>
        <dbReference type="EC" id="2.1.1.176"/>
    </reaction>
</comment>
<comment type="subcellular location">
    <subcellularLocation>
        <location evidence="2">Cytoplasm</location>
    </subcellularLocation>
</comment>
<evidence type="ECO:0000256" key="5">
    <source>
        <dbReference type="ARBA" id="ARBA00022552"/>
    </source>
</evidence>
<dbReference type="Pfam" id="PF01029">
    <property type="entry name" value="NusB"/>
    <property type="match status" value="1"/>
</dbReference>
<evidence type="ECO:0000256" key="8">
    <source>
        <dbReference type="ARBA" id="ARBA00022691"/>
    </source>
</evidence>
<dbReference type="CDD" id="cd02440">
    <property type="entry name" value="AdoMet_MTases"/>
    <property type="match status" value="1"/>
</dbReference>
<dbReference type="RefSeq" id="WP_015777613.1">
    <property type="nucleotide sequence ID" value="NC_013171.1"/>
</dbReference>
<dbReference type="EMBL" id="CP001708">
    <property type="protein sequence ID" value="ACV28703.1"/>
    <property type="molecule type" value="Genomic_DNA"/>
</dbReference>
<dbReference type="Gene3D" id="1.10.940.10">
    <property type="entry name" value="NusB-like"/>
    <property type="match status" value="1"/>
</dbReference>
<dbReference type="InterPro" id="IPR001678">
    <property type="entry name" value="MeTrfase_RsmB-F_NOP2_dom"/>
</dbReference>
<dbReference type="SUPFAM" id="SSF53335">
    <property type="entry name" value="S-adenosyl-L-methionine-dependent methyltransferases"/>
    <property type="match status" value="1"/>
</dbReference>
<dbReference type="PROSITE" id="PS51686">
    <property type="entry name" value="SAM_MT_RSMB_NOP"/>
    <property type="match status" value="1"/>
</dbReference>
<dbReference type="InterPro" id="IPR023267">
    <property type="entry name" value="RCMT"/>
</dbReference>
<dbReference type="PRINTS" id="PR02008">
    <property type="entry name" value="RCMTFAMILY"/>
</dbReference>
<evidence type="ECO:0000256" key="2">
    <source>
        <dbReference type="ARBA" id="ARBA00004496"/>
    </source>
</evidence>
<evidence type="ECO:0000256" key="7">
    <source>
        <dbReference type="ARBA" id="ARBA00022679"/>
    </source>
</evidence>
<dbReference type="PANTHER" id="PTHR22807:SF53">
    <property type="entry name" value="RIBOSOMAL RNA SMALL SUBUNIT METHYLTRANSFERASE B-RELATED"/>
    <property type="match status" value="1"/>
</dbReference>
<keyword evidence="5" id="KW-0698">rRNA processing</keyword>
<evidence type="ECO:0000256" key="13">
    <source>
        <dbReference type="PROSITE-ProRule" id="PRU01023"/>
    </source>
</evidence>
<keyword evidence="8 13" id="KW-0949">S-adenosyl-L-methionine</keyword>
<evidence type="ECO:0000256" key="6">
    <source>
        <dbReference type="ARBA" id="ARBA00022603"/>
    </source>
</evidence>
<dbReference type="eggNOG" id="COG0781">
    <property type="taxonomic scope" value="Bacteria"/>
</dbReference>
<dbReference type="SUPFAM" id="SSF48013">
    <property type="entry name" value="NusB-like"/>
    <property type="match status" value="1"/>
</dbReference>
<gene>
    <name evidence="15" type="ordered locus">Apre_0664</name>
</gene>
<sequence length="430" mass="49541">MNDLELILNSLVRIICEDKKSNEEINYLEKRVGNLPYATKVIYGVLENKIYIDYMIGKLSKIKLKKIHKNVLTILEIGIYNIHFLETKDYATVDKLVELTKRKNRRSSGFVNAILRNFIRDEKEIAKIKISDDIKSLSVRYSMPEEITRYIFDNYGMDYTKDFLRYSNNEAVLSIRINRLKTDKDNLIKKLKAKGFEIEVSKISENALLVKNPSGLVATSEFKEGLFTIQQEASMKTVEVLDPQKDSKILDLCAAPGTKTSYLAEYTRNSGKIIANDISKNKLNLIRENIERLGLSNIELDSFDASVYRSDFEEKFDYVLVDAPCSGLGVMARKPEIRYNRTISDIKVLAELQRKILANAIRYLKPAGILVYSTCTLGNIENLDNYNFLKADERLTSLEIDGKKYLEFVSFLDKTDGFFISKFKKKDYER</sequence>
<keyword evidence="6 13" id="KW-0489">Methyltransferase</keyword>
<dbReference type="GO" id="GO:0006355">
    <property type="term" value="P:regulation of DNA-templated transcription"/>
    <property type="evidence" value="ECO:0007669"/>
    <property type="project" value="InterPro"/>
</dbReference>
<organism evidence="15 16">
    <name type="scientific">Anaerococcus prevotii (strain ATCC 9321 / DSM 20548 / JCM 6508 / NCTC 11806 / PC1)</name>
    <name type="common">Peptostreptococcus prevotii</name>
    <name type="synonym">Peptococcus prevotii</name>
    <dbReference type="NCBI Taxonomy" id="525919"/>
    <lineage>
        <taxon>Bacteria</taxon>
        <taxon>Bacillati</taxon>
        <taxon>Bacillota</taxon>
        <taxon>Tissierellia</taxon>
        <taxon>Tissierellales</taxon>
        <taxon>Peptoniphilaceae</taxon>
        <taxon>Anaerococcus</taxon>
    </lineage>
</organism>
<evidence type="ECO:0000259" key="14">
    <source>
        <dbReference type="PROSITE" id="PS51686"/>
    </source>
</evidence>
<feature type="domain" description="SAM-dependent MTase RsmB/NOP-type" evidence="14">
    <location>
        <begin position="163"/>
        <end position="426"/>
    </location>
</feature>
<proteinExistence type="inferred from homology"/>
<dbReference type="NCBIfam" id="NF011494">
    <property type="entry name" value="PRK14902.1"/>
    <property type="match status" value="1"/>
</dbReference>
<dbReference type="eggNOG" id="COG0144">
    <property type="taxonomic scope" value="Bacteria"/>
</dbReference>
<evidence type="ECO:0000256" key="3">
    <source>
        <dbReference type="ARBA" id="ARBA00012140"/>
    </source>
</evidence>
<dbReference type="PANTHER" id="PTHR22807">
    <property type="entry name" value="NOP2 YEAST -RELATED NOL1/NOP2/FMU SUN DOMAIN-CONTAINING"/>
    <property type="match status" value="1"/>
</dbReference>
<protein>
    <recommendedName>
        <fullName evidence="3">16S rRNA (cytosine(967)-C(5))-methyltransferase</fullName>
        <ecNumber evidence="3">2.1.1.176</ecNumber>
    </recommendedName>
    <alternativeName>
        <fullName evidence="10">16S rRNA m5C967 methyltransferase</fullName>
    </alternativeName>
    <alternativeName>
        <fullName evidence="11">rRNA (cytosine-C(5)-)-methyltransferase RsmB</fullName>
    </alternativeName>
</protein>
<name>C7RGU2_ANAPD</name>
<dbReference type="Pfam" id="PF01189">
    <property type="entry name" value="Methyltr_RsmB-F"/>
    <property type="match status" value="1"/>
</dbReference>
<evidence type="ECO:0000256" key="1">
    <source>
        <dbReference type="ARBA" id="ARBA00002724"/>
    </source>
</evidence>
<dbReference type="InterPro" id="IPR004573">
    <property type="entry name" value="rRNA_ssu_MeTfrase_B"/>
</dbReference>
<dbReference type="Gene3D" id="3.40.50.150">
    <property type="entry name" value="Vaccinia Virus protein VP39"/>
    <property type="match status" value="1"/>
</dbReference>
<evidence type="ECO:0000313" key="15">
    <source>
        <dbReference type="EMBL" id="ACV28703.1"/>
    </source>
</evidence>
<comment type="caution">
    <text evidence="13">Lacks conserved residue(s) required for the propagation of feature annotation.</text>
</comment>
<keyword evidence="16" id="KW-1185">Reference proteome</keyword>
<feature type="binding site" evidence="13">
    <location>
        <position position="277"/>
    </location>
    <ligand>
        <name>S-adenosyl-L-methionine</name>
        <dbReference type="ChEBI" id="CHEBI:59789"/>
    </ligand>
</feature>
<reference evidence="15 16" key="1">
    <citation type="journal article" date="2009" name="Stand. Genomic Sci.">
        <title>Complete genome sequence of Anaerococcus prevotii type strain (PC1).</title>
        <authorList>
            <person name="Labutti K."/>
            <person name="Pukall R."/>
            <person name="Steenblock K."/>
            <person name="Glavina Del Rio T."/>
            <person name="Tice H."/>
            <person name="Copeland A."/>
            <person name="Cheng J.F."/>
            <person name="Lucas S."/>
            <person name="Chen F."/>
            <person name="Nolan M."/>
            <person name="Bruce D."/>
            <person name="Goodwin L."/>
            <person name="Pitluck S."/>
            <person name="Ivanova N."/>
            <person name="Mavromatis K."/>
            <person name="Ovchinnikova G."/>
            <person name="Pati A."/>
            <person name="Chen A."/>
            <person name="Palaniappan K."/>
            <person name="Land M."/>
            <person name="Hauser L."/>
            <person name="Chang Y.J."/>
            <person name="Jeffries C.D."/>
            <person name="Chain P."/>
            <person name="Saunders E."/>
            <person name="Brettin T."/>
            <person name="Detter J.C."/>
            <person name="Han C."/>
            <person name="Goker M."/>
            <person name="Bristow J."/>
            <person name="Eisen J.A."/>
            <person name="Markowitz V."/>
            <person name="Hugenholtz P."/>
            <person name="Kyrpides N.C."/>
            <person name="Klenk H.P."/>
            <person name="Lapidus A."/>
        </authorList>
    </citation>
    <scope>NUCLEOTIDE SEQUENCE [LARGE SCALE GENOMIC DNA]</scope>
    <source>
        <strain evidence="16">ATCC 9321 / DSM 20548 / JCM 6508 / NCTC 11806 / PC1</strain>
    </source>
</reference>
<keyword evidence="9 13" id="KW-0694">RNA-binding</keyword>
<evidence type="ECO:0000256" key="10">
    <source>
        <dbReference type="ARBA" id="ARBA00030399"/>
    </source>
</evidence>
<dbReference type="Pfam" id="PF22458">
    <property type="entry name" value="RsmF-B_ferredox"/>
    <property type="match status" value="1"/>
</dbReference>
<feature type="binding site" evidence="13">
    <location>
        <position position="322"/>
    </location>
    <ligand>
        <name>S-adenosyl-L-methionine</name>
        <dbReference type="ChEBI" id="CHEBI:59789"/>
    </ligand>
</feature>
<dbReference type="GO" id="GO:0003723">
    <property type="term" value="F:RNA binding"/>
    <property type="evidence" value="ECO:0007669"/>
    <property type="project" value="UniProtKB-UniRule"/>
</dbReference>
<evidence type="ECO:0000256" key="12">
    <source>
        <dbReference type="ARBA" id="ARBA00047283"/>
    </source>
</evidence>
<evidence type="ECO:0000256" key="11">
    <source>
        <dbReference type="ARBA" id="ARBA00031088"/>
    </source>
</evidence>
<feature type="binding site" evidence="13">
    <location>
        <position position="304"/>
    </location>
    <ligand>
        <name>S-adenosyl-L-methionine</name>
        <dbReference type="ChEBI" id="CHEBI:59789"/>
    </ligand>
</feature>
<dbReference type="InterPro" id="IPR029063">
    <property type="entry name" value="SAM-dependent_MTases_sf"/>
</dbReference>
<dbReference type="InterPro" id="IPR049560">
    <property type="entry name" value="MeTrfase_RsmB-F_NOP2_cat"/>
</dbReference>
<dbReference type="InterPro" id="IPR006027">
    <property type="entry name" value="NusB_RsmB_TIM44"/>
</dbReference>
<keyword evidence="4" id="KW-0963">Cytoplasm</keyword>
<dbReference type="Proteomes" id="UP000002294">
    <property type="component" value="Chromosome"/>
</dbReference>
<accession>C7RGU2</accession>
<dbReference type="OrthoDB" id="9810297at2"/>
<comment type="function">
    <text evidence="1">Specifically methylates the cytosine at position 967 (m5C967) of 16S rRNA.</text>
</comment>